<protein>
    <submittedName>
        <fullName evidence="2">Uncharacterized protein</fullName>
    </submittedName>
</protein>
<feature type="transmembrane region" description="Helical" evidence="1">
    <location>
        <begin position="12"/>
        <end position="33"/>
    </location>
</feature>
<evidence type="ECO:0000256" key="1">
    <source>
        <dbReference type="SAM" id="Phobius"/>
    </source>
</evidence>
<proteinExistence type="predicted"/>
<reference evidence="2 3" key="1">
    <citation type="submission" date="2017-06" db="EMBL/GenBank/DDBJ databases">
        <authorList>
            <person name="Kim H.J."/>
            <person name="Triplett B.A."/>
        </authorList>
    </citation>
    <scope>NUCLEOTIDE SEQUENCE [LARGE SCALE GENOMIC DNA]</scope>
    <source>
        <strain evidence="2 3">DSM 18704</strain>
    </source>
</reference>
<dbReference type="EMBL" id="FZOU01000001">
    <property type="protein sequence ID" value="SNS26545.1"/>
    <property type="molecule type" value="Genomic_DNA"/>
</dbReference>
<sequence>MQTGNSYALPFSRLLAAAAFASAFFSPAVWVFFGLQLPLVPGSLPGTGSNPGQQWLALFFAAFFADFFAVVIPL</sequence>
<dbReference type="Proteomes" id="UP000198356">
    <property type="component" value="Unassembled WGS sequence"/>
</dbReference>
<name>A0A239D2A1_9BACT</name>
<keyword evidence="1" id="KW-1133">Transmembrane helix</keyword>
<keyword evidence="1" id="KW-0812">Transmembrane</keyword>
<accession>A0A239D2A1</accession>
<evidence type="ECO:0000313" key="3">
    <source>
        <dbReference type="Proteomes" id="UP000198356"/>
    </source>
</evidence>
<keyword evidence="3" id="KW-1185">Reference proteome</keyword>
<dbReference type="AlphaFoldDB" id="A0A239D2A1"/>
<keyword evidence="1" id="KW-0472">Membrane</keyword>
<organism evidence="2 3">
    <name type="scientific">Granulicella rosea</name>
    <dbReference type="NCBI Taxonomy" id="474952"/>
    <lineage>
        <taxon>Bacteria</taxon>
        <taxon>Pseudomonadati</taxon>
        <taxon>Acidobacteriota</taxon>
        <taxon>Terriglobia</taxon>
        <taxon>Terriglobales</taxon>
        <taxon>Acidobacteriaceae</taxon>
        <taxon>Granulicella</taxon>
    </lineage>
</organism>
<gene>
    <name evidence="2" type="ORF">SAMN05421770_101254</name>
</gene>
<feature type="transmembrane region" description="Helical" evidence="1">
    <location>
        <begin position="53"/>
        <end position="72"/>
    </location>
</feature>
<evidence type="ECO:0000313" key="2">
    <source>
        <dbReference type="EMBL" id="SNS26545.1"/>
    </source>
</evidence>